<accession>A0A6N9VGQ7</accession>
<comment type="caution">
    <text evidence="2">The sequence shown here is derived from an EMBL/GenBank/DDBJ whole genome shotgun (WGS) entry which is preliminary data.</text>
</comment>
<gene>
    <name evidence="2" type="ORF">G3I39_33645</name>
</gene>
<feature type="non-terminal residue" evidence="2">
    <location>
        <position position="99"/>
    </location>
</feature>
<organism evidence="2 3">
    <name type="scientific">Streptomyces microflavus</name>
    <name type="common">Streptomyces lipmanii</name>
    <dbReference type="NCBI Taxonomy" id="1919"/>
    <lineage>
        <taxon>Bacteria</taxon>
        <taxon>Bacillati</taxon>
        <taxon>Actinomycetota</taxon>
        <taxon>Actinomycetes</taxon>
        <taxon>Kitasatosporales</taxon>
        <taxon>Streptomycetaceae</taxon>
        <taxon>Streptomyces</taxon>
    </lineage>
</organism>
<evidence type="ECO:0000259" key="1">
    <source>
        <dbReference type="Pfam" id="PF22733"/>
    </source>
</evidence>
<dbReference type="EMBL" id="JAAGME010001420">
    <property type="protein sequence ID" value="NEB71976.1"/>
    <property type="molecule type" value="Genomic_DNA"/>
</dbReference>
<dbReference type="Pfam" id="PF22733">
    <property type="entry name" value="NNH1"/>
    <property type="match status" value="1"/>
</dbReference>
<feature type="domain" description="NACHT N-terminal Helical" evidence="1">
    <location>
        <begin position="7"/>
        <end position="99"/>
    </location>
</feature>
<dbReference type="Proteomes" id="UP000471648">
    <property type="component" value="Unassembled WGS sequence"/>
</dbReference>
<feature type="non-terminal residue" evidence="2">
    <location>
        <position position="1"/>
    </location>
</feature>
<protein>
    <submittedName>
        <fullName evidence="2">ATP-binding protein</fullName>
    </submittedName>
</protein>
<name>A0A6N9VGQ7_STRMI</name>
<dbReference type="GO" id="GO:0005524">
    <property type="term" value="F:ATP binding"/>
    <property type="evidence" value="ECO:0007669"/>
    <property type="project" value="UniProtKB-KW"/>
</dbReference>
<keyword evidence="2" id="KW-0067">ATP-binding</keyword>
<evidence type="ECO:0000313" key="2">
    <source>
        <dbReference type="EMBL" id="NEB71976.1"/>
    </source>
</evidence>
<dbReference type="InterPro" id="IPR054547">
    <property type="entry name" value="NNH1"/>
</dbReference>
<keyword evidence="2" id="KW-0547">Nucleotide-binding</keyword>
<sequence length="99" mass="10996">GPHDTPAPGEHEAVVRSLALSLYRLGDLEMDDVQAVALGPEKLAATLSARPHDLLSEDADQLHDQLLQVACLHIIDFFTRRSTFVARTLVEEARQTRRL</sequence>
<dbReference type="AlphaFoldDB" id="A0A6N9VGQ7"/>
<proteinExistence type="predicted"/>
<reference evidence="2 3" key="1">
    <citation type="submission" date="2020-01" db="EMBL/GenBank/DDBJ databases">
        <title>Insect and environment-associated Actinomycetes.</title>
        <authorList>
            <person name="Currrie C."/>
            <person name="Chevrette M."/>
            <person name="Carlson C."/>
            <person name="Stubbendieck R."/>
            <person name="Wendt-Pienkowski E."/>
        </authorList>
    </citation>
    <scope>NUCLEOTIDE SEQUENCE [LARGE SCALE GENOMIC DNA]</scope>
    <source>
        <strain evidence="2 3">SID14438</strain>
    </source>
</reference>
<evidence type="ECO:0000313" key="3">
    <source>
        <dbReference type="Proteomes" id="UP000471648"/>
    </source>
</evidence>